<gene>
    <name evidence="1" type="ORF">NCTC11341_06190</name>
</gene>
<name>A0A376P9F6_ECOLX</name>
<organism evidence="1 2">
    <name type="scientific">Escherichia coli</name>
    <dbReference type="NCBI Taxonomy" id="562"/>
    <lineage>
        <taxon>Bacteria</taxon>
        <taxon>Pseudomonadati</taxon>
        <taxon>Pseudomonadota</taxon>
        <taxon>Gammaproteobacteria</taxon>
        <taxon>Enterobacterales</taxon>
        <taxon>Enterobacteriaceae</taxon>
        <taxon>Escherichia</taxon>
    </lineage>
</organism>
<protein>
    <submittedName>
        <fullName evidence="1">Uncharacterized protein</fullName>
    </submittedName>
</protein>
<evidence type="ECO:0000313" key="1">
    <source>
        <dbReference type="EMBL" id="STH74444.1"/>
    </source>
</evidence>
<proteinExistence type="predicted"/>
<sequence>MMCWLRTAFRRKLMGAMPGEKSAFGDVEKAAAGLRN</sequence>
<dbReference type="EMBL" id="UGBT01000002">
    <property type="protein sequence ID" value="STH74444.1"/>
    <property type="molecule type" value="Genomic_DNA"/>
</dbReference>
<reference evidence="1 2" key="1">
    <citation type="submission" date="2018-06" db="EMBL/GenBank/DDBJ databases">
        <authorList>
            <consortium name="Pathogen Informatics"/>
            <person name="Doyle S."/>
        </authorList>
    </citation>
    <scope>NUCLEOTIDE SEQUENCE [LARGE SCALE GENOMIC DNA]</scope>
    <source>
        <strain evidence="1 2">NCTC11341</strain>
    </source>
</reference>
<accession>A0A376P9F6</accession>
<dbReference type="AlphaFoldDB" id="A0A376P9F6"/>
<dbReference type="Proteomes" id="UP000254428">
    <property type="component" value="Unassembled WGS sequence"/>
</dbReference>
<evidence type="ECO:0000313" key="2">
    <source>
        <dbReference type="Proteomes" id="UP000254428"/>
    </source>
</evidence>